<keyword evidence="3" id="KW-1185">Reference proteome</keyword>
<gene>
    <name evidence="2" type="ORF">D9613_003947</name>
</gene>
<evidence type="ECO:0000313" key="3">
    <source>
        <dbReference type="Proteomes" id="UP000521872"/>
    </source>
</evidence>
<reference evidence="2 3" key="1">
    <citation type="submission" date="2019-12" db="EMBL/GenBank/DDBJ databases">
        <authorList>
            <person name="Floudas D."/>
            <person name="Bentzer J."/>
            <person name="Ahren D."/>
            <person name="Johansson T."/>
            <person name="Persson P."/>
            <person name="Tunlid A."/>
        </authorList>
    </citation>
    <scope>NUCLEOTIDE SEQUENCE [LARGE SCALE GENOMIC DNA]</scope>
    <source>
        <strain evidence="2 3">CBS 102.39</strain>
    </source>
</reference>
<dbReference type="GO" id="GO:0016747">
    <property type="term" value="F:acyltransferase activity, transferring groups other than amino-acyl groups"/>
    <property type="evidence" value="ECO:0007669"/>
    <property type="project" value="InterPro"/>
</dbReference>
<sequence>MDSTSFHSSGPVVRLATPDEFLEIAYGAMLAFLHDPVLHFFSNASKAPLDPEVDERACKVSTDFYYLLTNSCYLVGGRIMVVVDRPEGSADEKIVSVAAWYPPGNRLAAWMIPTLLRSRFLSVLWGWGFEGFKRIDFDYHATVEHKFDEFYKEKGWKEPMDDSWYLQYIYTLPEHQGKGHCSRLIREAFAHAPDAMFTLEATTAKSRNQYEHLGFDHCEGVRLGTGKCDTRGVRATGKGATGFDVWVMAKRPSKRKEMKSK</sequence>
<dbReference type="InterPro" id="IPR000182">
    <property type="entry name" value="GNAT_dom"/>
</dbReference>
<dbReference type="PANTHER" id="PTHR42791">
    <property type="entry name" value="GNAT FAMILY ACETYLTRANSFERASE"/>
    <property type="match status" value="1"/>
</dbReference>
<dbReference type="InterPro" id="IPR052523">
    <property type="entry name" value="Trichothecene_AcTrans"/>
</dbReference>
<dbReference type="Proteomes" id="UP000521872">
    <property type="component" value="Unassembled WGS sequence"/>
</dbReference>
<protein>
    <recommendedName>
        <fullName evidence="1">N-acetyltransferase domain-containing protein</fullName>
    </recommendedName>
</protein>
<dbReference type="InterPro" id="IPR016181">
    <property type="entry name" value="Acyl_CoA_acyltransferase"/>
</dbReference>
<dbReference type="SUPFAM" id="SSF55729">
    <property type="entry name" value="Acyl-CoA N-acyltransferases (Nat)"/>
    <property type="match status" value="1"/>
</dbReference>
<feature type="domain" description="N-acetyltransferase" evidence="1">
    <location>
        <begin position="162"/>
        <end position="215"/>
    </location>
</feature>
<dbReference type="EMBL" id="JAACJL010000057">
    <property type="protein sequence ID" value="KAF4611818.1"/>
    <property type="molecule type" value="Genomic_DNA"/>
</dbReference>
<dbReference type="AlphaFoldDB" id="A0A8H4VJ85"/>
<name>A0A8H4VJ85_9AGAR</name>
<dbReference type="Pfam" id="PF00583">
    <property type="entry name" value="Acetyltransf_1"/>
    <property type="match status" value="1"/>
</dbReference>
<accession>A0A8H4VJ85</accession>
<evidence type="ECO:0000313" key="2">
    <source>
        <dbReference type="EMBL" id="KAF4611818.1"/>
    </source>
</evidence>
<proteinExistence type="predicted"/>
<organism evidence="2 3">
    <name type="scientific">Agrocybe pediades</name>
    <dbReference type="NCBI Taxonomy" id="84607"/>
    <lineage>
        <taxon>Eukaryota</taxon>
        <taxon>Fungi</taxon>
        <taxon>Dikarya</taxon>
        <taxon>Basidiomycota</taxon>
        <taxon>Agaricomycotina</taxon>
        <taxon>Agaricomycetes</taxon>
        <taxon>Agaricomycetidae</taxon>
        <taxon>Agaricales</taxon>
        <taxon>Agaricineae</taxon>
        <taxon>Strophariaceae</taxon>
        <taxon>Agrocybe</taxon>
    </lineage>
</organism>
<evidence type="ECO:0000259" key="1">
    <source>
        <dbReference type="Pfam" id="PF00583"/>
    </source>
</evidence>
<dbReference type="PANTHER" id="PTHR42791:SF1">
    <property type="entry name" value="N-ACETYLTRANSFERASE DOMAIN-CONTAINING PROTEIN"/>
    <property type="match status" value="1"/>
</dbReference>
<dbReference type="CDD" id="cd04301">
    <property type="entry name" value="NAT_SF"/>
    <property type="match status" value="1"/>
</dbReference>
<dbReference type="Gene3D" id="3.40.630.30">
    <property type="match status" value="1"/>
</dbReference>
<comment type="caution">
    <text evidence="2">The sequence shown here is derived from an EMBL/GenBank/DDBJ whole genome shotgun (WGS) entry which is preliminary data.</text>
</comment>